<dbReference type="Proteomes" id="UP000655830">
    <property type="component" value="Unassembled WGS sequence"/>
</dbReference>
<sequence>MQGLRIQQDPAYHQLTITHIGTEEVLQTLYDTELGQFYHWLRFYNEPLDYIEVPFNEAYIEIIYVLKPKVLIVINKETVYQFLTRLFGKDALYCMEEVAATFVQGSDLGFSYDIKDFLVKFYNASTRGEALQVYNRWQELIPLNNEGLYKVLEIIEYYLDEILNYFDLRTKKREKVMG</sequence>
<evidence type="ECO:0000313" key="1">
    <source>
        <dbReference type="EMBL" id="MBC8578095.1"/>
    </source>
</evidence>
<dbReference type="EMBL" id="JACRSY010000001">
    <property type="protein sequence ID" value="MBC8578095.1"/>
    <property type="molecule type" value="Genomic_DNA"/>
</dbReference>
<accession>A0A926EFQ3</accession>
<proteinExistence type="predicted"/>
<reference evidence="1" key="1">
    <citation type="submission" date="2020-08" db="EMBL/GenBank/DDBJ databases">
        <title>Genome public.</title>
        <authorList>
            <person name="Liu C."/>
            <person name="Sun Q."/>
        </authorList>
    </citation>
    <scope>NUCLEOTIDE SEQUENCE</scope>
    <source>
        <strain evidence="1">NSJ-12</strain>
    </source>
</reference>
<name>A0A926EFQ3_9FIRM</name>
<dbReference type="RefSeq" id="WP_249331171.1">
    <property type="nucleotide sequence ID" value="NZ_JACRSY010000001.1"/>
</dbReference>
<dbReference type="AlphaFoldDB" id="A0A926EFQ3"/>
<comment type="caution">
    <text evidence="1">The sequence shown here is derived from an EMBL/GenBank/DDBJ whole genome shotgun (WGS) entry which is preliminary data.</text>
</comment>
<protein>
    <submittedName>
        <fullName evidence="1">Uncharacterized protein</fullName>
    </submittedName>
</protein>
<keyword evidence="2" id="KW-1185">Reference proteome</keyword>
<evidence type="ECO:0000313" key="2">
    <source>
        <dbReference type="Proteomes" id="UP000655830"/>
    </source>
</evidence>
<gene>
    <name evidence="1" type="ORF">H8718_00890</name>
</gene>
<organism evidence="1 2">
    <name type="scientific">Zhenhengia yiwuensis</name>
    <dbReference type="NCBI Taxonomy" id="2763666"/>
    <lineage>
        <taxon>Bacteria</taxon>
        <taxon>Bacillati</taxon>
        <taxon>Bacillota</taxon>
        <taxon>Clostridia</taxon>
        <taxon>Lachnospirales</taxon>
        <taxon>Lachnospiraceae</taxon>
        <taxon>Zhenhengia</taxon>
    </lineage>
</organism>